<dbReference type="PATRIC" id="fig|1447256.3.peg.1283"/>
<sequence>MKICKNFFSGFCFEDECELFDDYLIQNDFTVAGFSYGTIKAFEYVLNSSFRVDKLQLFSPAFFQNFDEKFKRTQLMYFKKDEDSYIENFLKNVIYPSNKDISNYFKKGSKEDLEELLTYVWEEEKLQKVLEKGVKIEVYLGAEDKIIDALKAKDFFKSYATVYYFKDKGHLL</sequence>
<gene>
    <name evidence="1" type="ORF">AA20_06580</name>
</gene>
<dbReference type="Proteomes" id="UP000035514">
    <property type="component" value="Unassembled WGS sequence"/>
</dbReference>
<dbReference type="ESTHER" id="9prot-a0a0g9kwp1">
    <property type="family name" value="AlphaBeta_hydrolase"/>
</dbReference>
<proteinExistence type="predicted"/>
<accession>A0A0G9K0R8</accession>
<comment type="caution">
    <text evidence="1">The sequence shown here is derived from an EMBL/GenBank/DDBJ whole genome shotgun (WGS) entry which is preliminary data.</text>
</comment>
<dbReference type="SUPFAM" id="SSF53474">
    <property type="entry name" value="alpha/beta-Hydrolases"/>
    <property type="match status" value="1"/>
</dbReference>
<dbReference type="InterPro" id="IPR029058">
    <property type="entry name" value="AB_hydrolase_fold"/>
</dbReference>
<dbReference type="NCBIfam" id="NF033854">
    <property type="entry name" value="esterase_BioV"/>
    <property type="match status" value="1"/>
</dbReference>
<reference evidence="1 2" key="1">
    <citation type="submission" date="2014-01" db="EMBL/GenBank/DDBJ databases">
        <title>Development of a Comparative Genomic Fingerprinting Assay for High Resolution Genotyping of Arcobacter butzleri.</title>
        <authorList>
            <person name="Webb A.L."/>
            <person name="Inglis G.D."/>
            <person name="Kruczkiewicz P."/>
            <person name="Selinger L.B."/>
            <person name="Taboada E.N."/>
        </authorList>
    </citation>
    <scope>NUCLEOTIDE SEQUENCE [LARGE SCALE GENOMIC DNA]</scope>
    <source>
        <strain evidence="1 2">L348</strain>
    </source>
</reference>
<evidence type="ECO:0000313" key="2">
    <source>
        <dbReference type="Proteomes" id="UP000035514"/>
    </source>
</evidence>
<organism evidence="1 2">
    <name type="scientific">Aliarcobacter butzleri L348</name>
    <dbReference type="NCBI Taxonomy" id="1447256"/>
    <lineage>
        <taxon>Bacteria</taxon>
        <taxon>Pseudomonadati</taxon>
        <taxon>Campylobacterota</taxon>
        <taxon>Epsilonproteobacteria</taxon>
        <taxon>Campylobacterales</taxon>
        <taxon>Arcobacteraceae</taxon>
        <taxon>Aliarcobacter</taxon>
    </lineage>
</organism>
<protein>
    <recommendedName>
        <fullName evidence="3">Pimelyl-ACP methyl ester esterase BioV</fullName>
    </recommendedName>
</protein>
<name>A0A0G9K0R8_9BACT</name>
<dbReference type="RefSeq" id="WP_046996737.1">
    <property type="nucleotide sequence ID" value="NZ_JAIQ01000096.1"/>
</dbReference>
<evidence type="ECO:0000313" key="1">
    <source>
        <dbReference type="EMBL" id="KLD99424.1"/>
    </source>
</evidence>
<evidence type="ECO:0008006" key="3">
    <source>
        <dbReference type="Google" id="ProtNLM"/>
    </source>
</evidence>
<dbReference type="EMBL" id="JAIQ01000096">
    <property type="protein sequence ID" value="KLD99424.1"/>
    <property type="molecule type" value="Genomic_DNA"/>
</dbReference>
<dbReference type="Gene3D" id="3.40.50.1820">
    <property type="entry name" value="alpha/beta hydrolase"/>
    <property type="match status" value="1"/>
</dbReference>
<dbReference type="AlphaFoldDB" id="A0A0G9K0R8"/>